<dbReference type="OrthoDB" id="3226064at2759"/>
<organism evidence="3 4">
    <name type="scientific">Meira miltonrushii</name>
    <dbReference type="NCBI Taxonomy" id="1280837"/>
    <lineage>
        <taxon>Eukaryota</taxon>
        <taxon>Fungi</taxon>
        <taxon>Dikarya</taxon>
        <taxon>Basidiomycota</taxon>
        <taxon>Ustilaginomycotina</taxon>
        <taxon>Exobasidiomycetes</taxon>
        <taxon>Exobasidiales</taxon>
        <taxon>Brachybasidiaceae</taxon>
        <taxon>Meira</taxon>
    </lineage>
</organism>
<dbReference type="SUPFAM" id="SSF81383">
    <property type="entry name" value="F-box domain"/>
    <property type="match status" value="1"/>
</dbReference>
<dbReference type="InParanoid" id="A0A316VBR5"/>
<dbReference type="Proteomes" id="UP000245771">
    <property type="component" value="Unassembled WGS sequence"/>
</dbReference>
<name>A0A316VBR5_9BASI</name>
<sequence>MTSTSSKCTLTDLPSELLHQILAKCEPSDLGSLSRVNRSLHDYIRDAAHLWKEVYANRWDTYSTSFQDHLVNLGCPSTSSVTIANPEQKSTQRTNKVPFDHARQVQRRTWAEKRLKDLYKRPIDLYANYNETLRALIAVARSRSLRKASQMEADTDDENELGLSAEYLTTLLTNPESMDIFRKVVYPRDDIKLIRQWQLKNLSEQREKLKGVMKREEKRARSASSGSPNTAKKSKRSHSMQEGIEGSSEVASTSLLSPPKRRSARVQLHAYPTELHHLLYDRGGNNLITLDDGTGLANLEALELVDEQLAAQLHVLHGIHPGFRPSNEKRSNNRTTARADGVESESDDPDFSDHGSIPEEEEDEEVSDTHDEEEEEPDEMHHNIFRFFINQMDINRRPREPALGSSLGHQGNLQLRGRAREIVYDTARYGVENSFGPLRAWRERFVNIDGPRIRSTQEWEDEEDEEWQGEWILDARDLEENFEVISEGEHESDGHRSGEEEDEGAIQDALAEGEDEEADPDFVGHQLDQADEEEDEDDEDDDDDDETEALFGIRALAISMSRGCLPWAEAAHLSGKMNKGRGQYDHTNGETELNQVWRMDKRVDWVILESIMIVMYCNIRHAVLNHAWGKAFRLPGLETSLVGRDRFARQIYLDNEQSRNSYNPDEAWKNVLGLPVGWNHTRGALDTRDPANHSTKPQKPYDWAHVESTWIGTYAFLDWTKWASFNARDPISRGLPDPRLSHHQGAPEFGPFPYGHTQGSPSLEGEREALGDCLQLRLELLPMEEQRYFNENDRYDSFFEGYDDQLTDEQTGEKKSEEGPSTCQAFQSPDHYPILRFRGHTRTYIDEGEPIPRGECYGSVRPIYDTEDDDPELSKKRPQDVCNRNRAIVALHWEITHRYDGEDAWSLSGVQAGPPGTQSPIYGIWGSAQRRDNMSPCGPFAYYRVDDRKWKDLDAQQRGAV</sequence>
<dbReference type="Gene3D" id="1.20.1280.50">
    <property type="match status" value="1"/>
</dbReference>
<proteinExistence type="predicted"/>
<dbReference type="PROSITE" id="PS50181">
    <property type="entry name" value="FBOX"/>
    <property type="match status" value="1"/>
</dbReference>
<feature type="region of interest" description="Disordered" evidence="1">
    <location>
        <begin position="486"/>
        <end position="505"/>
    </location>
</feature>
<dbReference type="Pfam" id="PF12937">
    <property type="entry name" value="F-box-like"/>
    <property type="match status" value="1"/>
</dbReference>
<keyword evidence="4" id="KW-1185">Reference proteome</keyword>
<dbReference type="EMBL" id="KZ819603">
    <property type="protein sequence ID" value="PWN34558.1"/>
    <property type="molecule type" value="Genomic_DNA"/>
</dbReference>
<feature type="domain" description="F-box" evidence="2">
    <location>
        <begin position="7"/>
        <end position="54"/>
    </location>
</feature>
<feature type="compositionally biased region" description="Basic and acidic residues" evidence="1">
    <location>
        <begin position="487"/>
        <end position="498"/>
    </location>
</feature>
<dbReference type="RefSeq" id="XP_025354860.1">
    <property type="nucleotide sequence ID" value="XM_025502174.1"/>
</dbReference>
<evidence type="ECO:0000313" key="3">
    <source>
        <dbReference type="EMBL" id="PWN34558.1"/>
    </source>
</evidence>
<accession>A0A316VBR5</accession>
<feature type="compositionally biased region" description="Acidic residues" evidence="1">
    <location>
        <begin position="358"/>
        <end position="378"/>
    </location>
</feature>
<feature type="region of interest" description="Disordered" evidence="1">
    <location>
        <begin position="739"/>
        <end position="764"/>
    </location>
</feature>
<dbReference type="CDD" id="cd09917">
    <property type="entry name" value="F-box_SF"/>
    <property type="match status" value="1"/>
</dbReference>
<dbReference type="GeneID" id="37023955"/>
<feature type="compositionally biased region" description="Polar residues" evidence="1">
    <location>
        <begin position="222"/>
        <end position="231"/>
    </location>
</feature>
<feature type="region of interest" description="Disordered" evidence="1">
    <location>
        <begin position="319"/>
        <end position="380"/>
    </location>
</feature>
<evidence type="ECO:0000259" key="2">
    <source>
        <dbReference type="PROSITE" id="PS50181"/>
    </source>
</evidence>
<dbReference type="InterPro" id="IPR036047">
    <property type="entry name" value="F-box-like_dom_sf"/>
</dbReference>
<dbReference type="InterPro" id="IPR001810">
    <property type="entry name" value="F-box_dom"/>
</dbReference>
<feature type="region of interest" description="Disordered" evidence="1">
    <location>
        <begin position="208"/>
        <end position="261"/>
    </location>
</feature>
<dbReference type="AlphaFoldDB" id="A0A316VBR5"/>
<protein>
    <recommendedName>
        <fullName evidence="2">F-box domain-containing protein</fullName>
    </recommendedName>
</protein>
<evidence type="ECO:0000256" key="1">
    <source>
        <dbReference type="SAM" id="MobiDB-lite"/>
    </source>
</evidence>
<gene>
    <name evidence="3" type="ORF">FA14DRAFT_31712</name>
</gene>
<reference evidence="3 4" key="1">
    <citation type="journal article" date="2018" name="Mol. Biol. Evol.">
        <title>Broad Genomic Sampling Reveals a Smut Pathogenic Ancestry of the Fungal Clade Ustilaginomycotina.</title>
        <authorList>
            <person name="Kijpornyongpan T."/>
            <person name="Mondo S.J."/>
            <person name="Barry K."/>
            <person name="Sandor L."/>
            <person name="Lee J."/>
            <person name="Lipzen A."/>
            <person name="Pangilinan J."/>
            <person name="LaButti K."/>
            <person name="Hainaut M."/>
            <person name="Henrissat B."/>
            <person name="Grigoriev I.V."/>
            <person name="Spatafora J.W."/>
            <person name="Aime M.C."/>
        </authorList>
    </citation>
    <scope>NUCLEOTIDE SEQUENCE [LARGE SCALE GENOMIC DNA]</scope>
    <source>
        <strain evidence="3 4">MCA 3882</strain>
    </source>
</reference>
<feature type="region of interest" description="Disordered" evidence="1">
    <location>
        <begin position="808"/>
        <end position="828"/>
    </location>
</feature>
<feature type="compositionally biased region" description="Basic and acidic residues" evidence="1">
    <location>
        <begin position="208"/>
        <end position="220"/>
    </location>
</feature>
<evidence type="ECO:0000313" key="4">
    <source>
        <dbReference type="Proteomes" id="UP000245771"/>
    </source>
</evidence>
<dbReference type="SMART" id="SM00256">
    <property type="entry name" value="FBOX"/>
    <property type="match status" value="1"/>
</dbReference>